<dbReference type="EMBL" id="LT598653">
    <property type="protein sequence ID" value="SBV33613.1"/>
    <property type="molecule type" value="Genomic_DNA"/>
</dbReference>
<feature type="compositionally biased region" description="Low complexity" evidence="1">
    <location>
        <begin position="26"/>
        <end position="35"/>
    </location>
</feature>
<evidence type="ECO:0000256" key="1">
    <source>
        <dbReference type="SAM" id="MobiDB-lite"/>
    </source>
</evidence>
<proteinExistence type="predicted"/>
<accession>A0A1Y5PUA8</accession>
<reference evidence="2" key="1">
    <citation type="submission" date="2016-03" db="EMBL/GenBank/DDBJ databases">
        <authorList>
            <person name="Ploux O."/>
        </authorList>
    </citation>
    <scope>NUCLEOTIDE SEQUENCE</scope>
    <source>
        <strain evidence="2">UC10</strain>
    </source>
</reference>
<organism evidence="2">
    <name type="scientific">uncultured Sphingopyxis sp</name>
    <dbReference type="NCBI Taxonomy" id="310581"/>
    <lineage>
        <taxon>Bacteria</taxon>
        <taxon>Pseudomonadati</taxon>
        <taxon>Pseudomonadota</taxon>
        <taxon>Alphaproteobacteria</taxon>
        <taxon>Sphingomonadales</taxon>
        <taxon>Sphingomonadaceae</taxon>
        <taxon>Sphingopyxis</taxon>
        <taxon>environmental samples</taxon>
    </lineage>
</organism>
<protein>
    <submittedName>
        <fullName evidence="2">Uncharacterized protein</fullName>
    </submittedName>
</protein>
<sequence>MNWRCDIGRAAKAGKNWRTPTRMAHGSSGWGNDSSGSFGVDRRRLGVELFSPPAGGRGSETCELVR</sequence>
<dbReference type="AlphaFoldDB" id="A0A1Y5PUA8"/>
<feature type="region of interest" description="Disordered" evidence="1">
    <location>
        <begin position="14"/>
        <end position="35"/>
    </location>
</feature>
<gene>
    <name evidence="2" type="ORF">SPPYR_2493</name>
</gene>
<name>A0A1Y5PUA8_9SPHN</name>
<dbReference type="KEGG" id="sphu:SPPYR_2493"/>
<evidence type="ECO:0000313" key="2">
    <source>
        <dbReference type="EMBL" id="SBV33613.1"/>
    </source>
</evidence>